<accession>A0A072TTK0</accession>
<dbReference type="HOGENOM" id="CLU_1962891_0_0_1"/>
<gene>
    <name evidence="2" type="ordered locus">MTR_8g089770</name>
</gene>
<sequence>MQSNSGSSMGGVIQFRIQLNQLNQINSYLHQRNQIQKKYHVRWTVVCHTCLSSKLNEDPFKWSEPRASLKPHEQSKYQRSKGGGASSSSSSNLLLLFTPPTPTFLLLLLFLKEPSFSNSSSSSSSRMG</sequence>
<organism evidence="2 4">
    <name type="scientific">Medicago truncatula</name>
    <name type="common">Barrel medic</name>
    <name type="synonym">Medicago tribuloides</name>
    <dbReference type="NCBI Taxonomy" id="3880"/>
    <lineage>
        <taxon>Eukaryota</taxon>
        <taxon>Viridiplantae</taxon>
        <taxon>Streptophyta</taxon>
        <taxon>Embryophyta</taxon>
        <taxon>Tracheophyta</taxon>
        <taxon>Spermatophyta</taxon>
        <taxon>Magnoliopsida</taxon>
        <taxon>eudicotyledons</taxon>
        <taxon>Gunneridae</taxon>
        <taxon>Pentapetalae</taxon>
        <taxon>rosids</taxon>
        <taxon>fabids</taxon>
        <taxon>Fabales</taxon>
        <taxon>Fabaceae</taxon>
        <taxon>Papilionoideae</taxon>
        <taxon>50 kb inversion clade</taxon>
        <taxon>NPAAA clade</taxon>
        <taxon>Hologalegina</taxon>
        <taxon>IRL clade</taxon>
        <taxon>Trifolieae</taxon>
        <taxon>Medicago</taxon>
    </lineage>
</organism>
<reference evidence="3" key="3">
    <citation type="submission" date="2015-04" db="UniProtKB">
        <authorList>
            <consortium name="EnsemblPlants"/>
        </authorList>
    </citation>
    <scope>IDENTIFICATION</scope>
    <source>
        <strain evidence="3">cv. Jemalong A17</strain>
    </source>
</reference>
<proteinExistence type="predicted"/>
<protein>
    <submittedName>
        <fullName evidence="2 3">Uncharacterized protein</fullName>
    </submittedName>
</protein>
<dbReference type="Proteomes" id="UP000002051">
    <property type="component" value="Chromosome 8"/>
</dbReference>
<keyword evidence="4" id="KW-1185">Reference proteome</keyword>
<name>A0A072TTK0_MEDTR</name>
<reference evidence="2 4" key="1">
    <citation type="journal article" date="2011" name="Nature">
        <title>The Medicago genome provides insight into the evolution of rhizobial symbioses.</title>
        <authorList>
            <person name="Young N.D."/>
            <person name="Debelle F."/>
            <person name="Oldroyd G.E."/>
            <person name="Geurts R."/>
            <person name="Cannon S.B."/>
            <person name="Udvardi M.K."/>
            <person name="Benedito V.A."/>
            <person name="Mayer K.F."/>
            <person name="Gouzy J."/>
            <person name="Schoof H."/>
            <person name="Van de Peer Y."/>
            <person name="Proost S."/>
            <person name="Cook D.R."/>
            <person name="Meyers B.C."/>
            <person name="Spannagl M."/>
            <person name="Cheung F."/>
            <person name="De Mita S."/>
            <person name="Krishnakumar V."/>
            <person name="Gundlach H."/>
            <person name="Zhou S."/>
            <person name="Mudge J."/>
            <person name="Bharti A.K."/>
            <person name="Murray J.D."/>
            <person name="Naoumkina M.A."/>
            <person name="Rosen B."/>
            <person name="Silverstein K.A."/>
            <person name="Tang H."/>
            <person name="Rombauts S."/>
            <person name="Zhao P.X."/>
            <person name="Zhou P."/>
            <person name="Barbe V."/>
            <person name="Bardou P."/>
            <person name="Bechner M."/>
            <person name="Bellec A."/>
            <person name="Berger A."/>
            <person name="Berges H."/>
            <person name="Bidwell S."/>
            <person name="Bisseling T."/>
            <person name="Choisne N."/>
            <person name="Couloux A."/>
            <person name="Denny R."/>
            <person name="Deshpande S."/>
            <person name="Dai X."/>
            <person name="Doyle J.J."/>
            <person name="Dudez A.M."/>
            <person name="Farmer A.D."/>
            <person name="Fouteau S."/>
            <person name="Franken C."/>
            <person name="Gibelin C."/>
            <person name="Gish J."/>
            <person name="Goldstein S."/>
            <person name="Gonzalez A.J."/>
            <person name="Green P.J."/>
            <person name="Hallab A."/>
            <person name="Hartog M."/>
            <person name="Hua A."/>
            <person name="Humphray S.J."/>
            <person name="Jeong D.H."/>
            <person name="Jing Y."/>
            <person name="Jocker A."/>
            <person name="Kenton S.M."/>
            <person name="Kim D.J."/>
            <person name="Klee K."/>
            <person name="Lai H."/>
            <person name="Lang C."/>
            <person name="Lin S."/>
            <person name="Macmil S.L."/>
            <person name="Magdelenat G."/>
            <person name="Matthews L."/>
            <person name="McCorrison J."/>
            <person name="Monaghan E.L."/>
            <person name="Mun J.H."/>
            <person name="Najar F.Z."/>
            <person name="Nicholson C."/>
            <person name="Noirot C."/>
            <person name="O'Bleness M."/>
            <person name="Paule C.R."/>
            <person name="Poulain J."/>
            <person name="Prion F."/>
            <person name="Qin B."/>
            <person name="Qu C."/>
            <person name="Retzel E.F."/>
            <person name="Riddle C."/>
            <person name="Sallet E."/>
            <person name="Samain S."/>
            <person name="Samson N."/>
            <person name="Sanders I."/>
            <person name="Saurat O."/>
            <person name="Scarpelli C."/>
            <person name="Schiex T."/>
            <person name="Segurens B."/>
            <person name="Severin A.J."/>
            <person name="Sherrier D.J."/>
            <person name="Shi R."/>
            <person name="Sims S."/>
            <person name="Singer S.R."/>
            <person name="Sinharoy S."/>
            <person name="Sterck L."/>
            <person name="Viollet A."/>
            <person name="Wang B.B."/>
            <person name="Wang K."/>
            <person name="Wang M."/>
            <person name="Wang X."/>
            <person name="Warfsmann J."/>
            <person name="Weissenbach J."/>
            <person name="White D.D."/>
            <person name="White J.D."/>
            <person name="Wiley G.B."/>
            <person name="Wincker P."/>
            <person name="Xing Y."/>
            <person name="Yang L."/>
            <person name="Yao Z."/>
            <person name="Ying F."/>
            <person name="Zhai J."/>
            <person name="Zhou L."/>
            <person name="Zuber A."/>
            <person name="Denarie J."/>
            <person name="Dixon R.A."/>
            <person name="May G.D."/>
            <person name="Schwartz D.C."/>
            <person name="Rogers J."/>
            <person name="Quetier F."/>
            <person name="Town C.D."/>
            <person name="Roe B.A."/>
        </authorList>
    </citation>
    <scope>NUCLEOTIDE SEQUENCE [LARGE SCALE GENOMIC DNA]</scope>
    <source>
        <strain evidence="2">A17</strain>
        <strain evidence="3 4">cv. Jemalong A17</strain>
    </source>
</reference>
<evidence type="ECO:0000313" key="4">
    <source>
        <dbReference type="Proteomes" id="UP000002051"/>
    </source>
</evidence>
<evidence type="ECO:0000256" key="1">
    <source>
        <dbReference type="SAM" id="MobiDB-lite"/>
    </source>
</evidence>
<dbReference type="EnsemblPlants" id="KEH20762">
    <property type="protein sequence ID" value="KEH20762"/>
    <property type="gene ID" value="MTR_8g089770"/>
</dbReference>
<evidence type="ECO:0000313" key="3">
    <source>
        <dbReference type="EnsemblPlants" id="KEH20762"/>
    </source>
</evidence>
<feature type="region of interest" description="Disordered" evidence="1">
    <location>
        <begin position="56"/>
        <end position="90"/>
    </location>
</feature>
<evidence type="ECO:0000313" key="2">
    <source>
        <dbReference type="EMBL" id="KEH20762.1"/>
    </source>
</evidence>
<reference evidence="2 4" key="2">
    <citation type="journal article" date="2014" name="BMC Genomics">
        <title>An improved genome release (version Mt4.0) for the model legume Medicago truncatula.</title>
        <authorList>
            <person name="Tang H."/>
            <person name="Krishnakumar V."/>
            <person name="Bidwell S."/>
            <person name="Rosen B."/>
            <person name="Chan A."/>
            <person name="Zhou S."/>
            <person name="Gentzbittel L."/>
            <person name="Childs K.L."/>
            <person name="Yandell M."/>
            <person name="Gundlach H."/>
            <person name="Mayer K.F."/>
            <person name="Schwartz D.C."/>
            <person name="Town C.D."/>
        </authorList>
    </citation>
    <scope>GENOME REANNOTATION</scope>
    <source>
        <strain evidence="2">A17</strain>
        <strain evidence="3 4">cv. Jemalong A17</strain>
    </source>
</reference>
<dbReference type="AlphaFoldDB" id="A0A072TTK0"/>
<dbReference type="EMBL" id="CM001224">
    <property type="protein sequence ID" value="KEH20762.1"/>
    <property type="molecule type" value="Genomic_DNA"/>
</dbReference>